<dbReference type="EC" id="2.1.1.166" evidence="6"/>
<dbReference type="PANTHER" id="PTHR10920">
    <property type="entry name" value="RIBOSOMAL RNA METHYLTRANSFERASE"/>
    <property type="match status" value="1"/>
</dbReference>
<evidence type="ECO:0000313" key="14">
    <source>
        <dbReference type="Proteomes" id="UP000316449"/>
    </source>
</evidence>
<comment type="caution">
    <text evidence="13">The sequence shown here is derived from an EMBL/GenBank/DDBJ whole genome shotgun (WGS) entry which is preliminary data.</text>
</comment>
<accession>A0A520MRF1</accession>
<evidence type="ECO:0000256" key="4">
    <source>
        <dbReference type="ARBA" id="ARBA00022691"/>
    </source>
</evidence>
<evidence type="ECO:0000256" key="5">
    <source>
        <dbReference type="ARBA" id="ARBA00037569"/>
    </source>
</evidence>
<keyword evidence="3 13" id="KW-0808">Transferase</keyword>
<comment type="function">
    <text evidence="5">Specifically methylates the uridine in position 2552 of 23S rRNA at the 2'-O position of the ribose in the fully assembled 50S ribosomal subunit.</text>
</comment>
<evidence type="ECO:0000256" key="10">
    <source>
        <dbReference type="ARBA" id="ARBA00048970"/>
    </source>
</evidence>
<name>A0A520MRF1_9GAMM</name>
<keyword evidence="2 13" id="KW-0489">Methyltransferase</keyword>
<evidence type="ECO:0000256" key="7">
    <source>
        <dbReference type="ARBA" id="ARBA00041129"/>
    </source>
</evidence>
<evidence type="ECO:0000256" key="8">
    <source>
        <dbReference type="ARBA" id="ARBA00041995"/>
    </source>
</evidence>
<dbReference type="Gene3D" id="3.40.50.150">
    <property type="entry name" value="Vaccinia Virus protein VP39"/>
    <property type="match status" value="1"/>
</dbReference>
<organism evidence="13 14">
    <name type="scientific">SAR86 cluster bacterium</name>
    <dbReference type="NCBI Taxonomy" id="2030880"/>
    <lineage>
        <taxon>Bacteria</taxon>
        <taxon>Pseudomonadati</taxon>
        <taxon>Pseudomonadota</taxon>
        <taxon>Gammaproteobacteria</taxon>
        <taxon>SAR86 cluster</taxon>
    </lineage>
</organism>
<dbReference type="InterPro" id="IPR050082">
    <property type="entry name" value="RNA_methyltr_RlmE"/>
</dbReference>
<evidence type="ECO:0000256" key="11">
    <source>
        <dbReference type="PIRSR" id="PIRSR005461-1"/>
    </source>
</evidence>
<dbReference type="PIRSF" id="PIRSF005461">
    <property type="entry name" value="23S_rRNA_mtase"/>
    <property type="match status" value="1"/>
</dbReference>
<evidence type="ECO:0000256" key="2">
    <source>
        <dbReference type="ARBA" id="ARBA00022603"/>
    </source>
</evidence>
<evidence type="ECO:0000256" key="6">
    <source>
        <dbReference type="ARBA" id="ARBA00038861"/>
    </source>
</evidence>
<dbReference type="Proteomes" id="UP000316449">
    <property type="component" value="Unassembled WGS sequence"/>
</dbReference>
<proteinExistence type="predicted"/>
<keyword evidence="4 11" id="KW-0949">S-adenosyl-L-methionine</keyword>
<dbReference type="InterPro" id="IPR002877">
    <property type="entry name" value="RNA_MeTrfase_FtsJ_dom"/>
</dbReference>
<evidence type="ECO:0000313" key="13">
    <source>
        <dbReference type="EMBL" id="RZO23797.1"/>
    </source>
</evidence>
<reference evidence="13 14" key="1">
    <citation type="submission" date="2019-02" db="EMBL/GenBank/DDBJ databases">
        <title>Prokaryotic population dynamics and viral predation in marine succession experiment using metagenomics: the confinement effect.</title>
        <authorList>
            <person name="Haro-Moreno J.M."/>
            <person name="Rodriguez-Valera F."/>
            <person name="Lopez-Perez M."/>
        </authorList>
    </citation>
    <scope>NUCLEOTIDE SEQUENCE [LARGE SCALE GENOMIC DNA]</scope>
    <source>
        <strain evidence="13">MED-G165</strain>
    </source>
</reference>
<gene>
    <name evidence="13" type="ORF">EVA98_02420</name>
</gene>
<dbReference type="Pfam" id="PF01728">
    <property type="entry name" value="FtsJ"/>
    <property type="match status" value="1"/>
</dbReference>
<protein>
    <recommendedName>
        <fullName evidence="7">Ribosomal RNA large subunit methyltransferase E</fullName>
        <ecNumber evidence="6">2.1.1.166</ecNumber>
    </recommendedName>
    <alternativeName>
        <fullName evidence="9">23S rRNA Um2552 methyltransferase</fullName>
    </alternativeName>
    <alternativeName>
        <fullName evidence="8">rRNA (uridine-2'-O-)-methyltransferase</fullName>
    </alternativeName>
</protein>
<feature type="domain" description="Ribosomal RNA methyltransferase FtsJ" evidence="12">
    <location>
        <begin position="15"/>
        <end position="186"/>
    </location>
</feature>
<dbReference type="InterPro" id="IPR015507">
    <property type="entry name" value="rRNA-MeTfrase_E"/>
</dbReference>
<dbReference type="AlphaFoldDB" id="A0A520MRF1"/>
<sequence length="190" mass="21386">MHADSWALKAKKLGFRSRAVFKLEEILIKTKALKNNSFVLDIGSAPGGWSELIKGMTPSSSVYAIDLLPMDPINGVMFFQEDIMNIDEIKEIYLLKSKFNLVISDLAPNLTGIRAVDEENIFELNIITLNTAKSYLSKSNGSFIIKTFQNSLLKKLRTEMEKSFHLVQTYKPAASKSKSGEIYLYGERPL</sequence>
<dbReference type="InterPro" id="IPR029063">
    <property type="entry name" value="SAM-dependent_MTases_sf"/>
</dbReference>
<comment type="catalytic activity">
    <reaction evidence="10">
        <text>uridine(2552) in 23S rRNA + S-adenosyl-L-methionine = 2'-O-methyluridine(2552) in 23S rRNA + S-adenosyl-L-homocysteine + H(+)</text>
        <dbReference type="Rhea" id="RHEA:42720"/>
        <dbReference type="Rhea" id="RHEA-COMP:10202"/>
        <dbReference type="Rhea" id="RHEA-COMP:10203"/>
        <dbReference type="ChEBI" id="CHEBI:15378"/>
        <dbReference type="ChEBI" id="CHEBI:57856"/>
        <dbReference type="ChEBI" id="CHEBI:59789"/>
        <dbReference type="ChEBI" id="CHEBI:65315"/>
        <dbReference type="ChEBI" id="CHEBI:74478"/>
        <dbReference type="EC" id="2.1.1.166"/>
    </reaction>
</comment>
<evidence type="ECO:0000256" key="3">
    <source>
        <dbReference type="ARBA" id="ARBA00022679"/>
    </source>
</evidence>
<keyword evidence="1" id="KW-0698">rRNA processing</keyword>
<feature type="active site" description="Proton acceptor" evidence="11">
    <location>
        <position position="146"/>
    </location>
</feature>
<evidence type="ECO:0000259" key="12">
    <source>
        <dbReference type="Pfam" id="PF01728"/>
    </source>
</evidence>
<dbReference type="SUPFAM" id="SSF53335">
    <property type="entry name" value="S-adenosyl-L-methionine-dependent methyltransferases"/>
    <property type="match status" value="1"/>
</dbReference>
<evidence type="ECO:0000256" key="9">
    <source>
        <dbReference type="ARBA" id="ARBA00042745"/>
    </source>
</evidence>
<dbReference type="EMBL" id="SHBK01000028">
    <property type="protein sequence ID" value="RZO23797.1"/>
    <property type="molecule type" value="Genomic_DNA"/>
</dbReference>
<dbReference type="PANTHER" id="PTHR10920:SF18">
    <property type="entry name" value="RRNA METHYLTRANSFERASE 2, MITOCHONDRIAL"/>
    <property type="match status" value="1"/>
</dbReference>
<dbReference type="GO" id="GO:0008650">
    <property type="term" value="F:rRNA (uridine-2'-O-)-methyltransferase activity"/>
    <property type="evidence" value="ECO:0007669"/>
    <property type="project" value="TreeGrafter"/>
</dbReference>
<evidence type="ECO:0000256" key="1">
    <source>
        <dbReference type="ARBA" id="ARBA00022552"/>
    </source>
</evidence>